<feature type="region of interest" description="Disordered" evidence="1">
    <location>
        <begin position="36"/>
        <end position="105"/>
    </location>
</feature>
<evidence type="ECO:0000313" key="2">
    <source>
        <dbReference type="EMBL" id="SCG55673.1"/>
    </source>
</evidence>
<accession>A0A1C5IC58</accession>
<proteinExistence type="predicted"/>
<gene>
    <name evidence="2" type="ORF">GA0070613_2579</name>
</gene>
<keyword evidence="3" id="KW-1185">Reference proteome</keyword>
<dbReference type="AlphaFoldDB" id="A0A1C5IC58"/>
<dbReference type="Proteomes" id="UP000198221">
    <property type="component" value="Chromosome I"/>
</dbReference>
<dbReference type="EMBL" id="LT607754">
    <property type="protein sequence ID" value="SCG55673.1"/>
    <property type="molecule type" value="Genomic_DNA"/>
</dbReference>
<protein>
    <submittedName>
        <fullName evidence="2">Uncharacterized protein</fullName>
    </submittedName>
</protein>
<name>A0A1C5IC58_9ACTN</name>
<evidence type="ECO:0000256" key="1">
    <source>
        <dbReference type="SAM" id="MobiDB-lite"/>
    </source>
</evidence>
<feature type="compositionally biased region" description="Basic and acidic residues" evidence="1">
    <location>
        <begin position="83"/>
        <end position="97"/>
    </location>
</feature>
<evidence type="ECO:0000313" key="3">
    <source>
        <dbReference type="Proteomes" id="UP000198221"/>
    </source>
</evidence>
<sequence>MVLPLPLPKRWPLQARKVLLVSACLSARSRVKGRLPVGVSFPPTDYRQDPLRGGTPDAGRPADAAATGTTNDQRAVIRSRITARRDAVCRGSREPDARQVVPKVT</sequence>
<reference evidence="3" key="1">
    <citation type="submission" date="2016-06" db="EMBL/GenBank/DDBJ databases">
        <authorList>
            <person name="Varghese N."/>
            <person name="Submissions Spin"/>
        </authorList>
    </citation>
    <scope>NUCLEOTIDE SEQUENCE [LARGE SCALE GENOMIC DNA]</scope>
    <source>
        <strain evidence="3">DSM 43819</strain>
    </source>
</reference>
<organism evidence="2 3">
    <name type="scientific">Micromonospora inositola</name>
    <dbReference type="NCBI Taxonomy" id="47865"/>
    <lineage>
        <taxon>Bacteria</taxon>
        <taxon>Bacillati</taxon>
        <taxon>Actinomycetota</taxon>
        <taxon>Actinomycetes</taxon>
        <taxon>Micromonosporales</taxon>
        <taxon>Micromonosporaceae</taxon>
        <taxon>Micromonospora</taxon>
    </lineage>
</organism>